<evidence type="ECO:0000256" key="1">
    <source>
        <dbReference type="SAM" id="MobiDB-lite"/>
    </source>
</evidence>
<dbReference type="PANTHER" id="PTHR37240:SF1">
    <property type="entry name" value="PREPROTEIN TRANSLOCASE SUBUNIT SECE1"/>
    <property type="match status" value="1"/>
</dbReference>
<name>A0A5N6PCY5_9ASTR</name>
<feature type="compositionally biased region" description="Low complexity" evidence="1">
    <location>
        <begin position="67"/>
        <end position="80"/>
    </location>
</feature>
<feature type="region of interest" description="Disordered" evidence="1">
    <location>
        <begin position="56"/>
        <end position="83"/>
    </location>
</feature>
<dbReference type="Gene3D" id="1.20.5.1030">
    <property type="entry name" value="Preprotein translocase secy subunit"/>
    <property type="match status" value="1"/>
</dbReference>
<sequence>MAFSLTQFPSSPLPPASSTGKPINHPKISTSFKSTLHPIPNLTGKTRNNNHRFAVVRSAGEEQQKPTATESEATAETSSELGTEIKNAMMDREVKEEEGLWSGVAAEIGRIEWPAFNKVVGTTGVVLGVIAGSSVVLLTVNAVLAELSDRVFAGRGIQDFFG</sequence>
<comment type="caution">
    <text evidence="2">The sequence shown here is derived from an EMBL/GenBank/DDBJ whole genome shotgun (WGS) entry which is preliminary data.</text>
</comment>
<proteinExistence type="predicted"/>
<dbReference type="GO" id="GO:0009535">
    <property type="term" value="C:chloroplast thylakoid membrane"/>
    <property type="evidence" value="ECO:0007669"/>
    <property type="project" value="TreeGrafter"/>
</dbReference>
<accession>A0A5N6PCY5</accession>
<dbReference type="InterPro" id="IPR055330">
    <property type="entry name" value="SECE1-like"/>
</dbReference>
<feature type="region of interest" description="Disordered" evidence="1">
    <location>
        <begin position="1"/>
        <end position="30"/>
    </location>
</feature>
<gene>
    <name evidence="2" type="ORF">E3N88_11164</name>
</gene>
<protein>
    <recommendedName>
        <fullName evidence="4">Preprotein translocase subunit SECE1</fullName>
    </recommendedName>
</protein>
<evidence type="ECO:0008006" key="4">
    <source>
        <dbReference type="Google" id="ProtNLM"/>
    </source>
</evidence>
<organism evidence="2 3">
    <name type="scientific">Mikania micrantha</name>
    <name type="common">bitter vine</name>
    <dbReference type="NCBI Taxonomy" id="192012"/>
    <lineage>
        <taxon>Eukaryota</taxon>
        <taxon>Viridiplantae</taxon>
        <taxon>Streptophyta</taxon>
        <taxon>Embryophyta</taxon>
        <taxon>Tracheophyta</taxon>
        <taxon>Spermatophyta</taxon>
        <taxon>Magnoliopsida</taxon>
        <taxon>eudicotyledons</taxon>
        <taxon>Gunneridae</taxon>
        <taxon>Pentapetalae</taxon>
        <taxon>asterids</taxon>
        <taxon>campanulids</taxon>
        <taxon>Asterales</taxon>
        <taxon>Asteraceae</taxon>
        <taxon>Asteroideae</taxon>
        <taxon>Heliantheae alliance</taxon>
        <taxon>Eupatorieae</taxon>
        <taxon>Mikania</taxon>
    </lineage>
</organism>
<evidence type="ECO:0000313" key="2">
    <source>
        <dbReference type="EMBL" id="KAD6119893.1"/>
    </source>
</evidence>
<dbReference type="InterPro" id="IPR038379">
    <property type="entry name" value="SecE_sf"/>
</dbReference>
<dbReference type="Proteomes" id="UP000326396">
    <property type="component" value="Linkage Group LG13"/>
</dbReference>
<reference evidence="2 3" key="1">
    <citation type="submission" date="2019-05" db="EMBL/GenBank/DDBJ databases">
        <title>Mikania micrantha, genome provides insights into the molecular mechanism of rapid growth.</title>
        <authorList>
            <person name="Liu B."/>
        </authorList>
    </citation>
    <scope>NUCLEOTIDE SEQUENCE [LARGE SCALE GENOMIC DNA]</scope>
    <source>
        <strain evidence="2">NLD-2019</strain>
        <tissue evidence="2">Leaf</tissue>
    </source>
</reference>
<evidence type="ECO:0000313" key="3">
    <source>
        <dbReference type="Proteomes" id="UP000326396"/>
    </source>
</evidence>
<keyword evidence="3" id="KW-1185">Reference proteome</keyword>
<dbReference type="OrthoDB" id="1937988at2759"/>
<dbReference type="EMBL" id="SZYD01000005">
    <property type="protein sequence ID" value="KAD6119893.1"/>
    <property type="molecule type" value="Genomic_DNA"/>
</dbReference>
<dbReference type="AlphaFoldDB" id="A0A5N6PCY5"/>
<dbReference type="PANTHER" id="PTHR37240">
    <property type="entry name" value="PREPROTEIN TRANSLOCASE SUBUNIT SECE1"/>
    <property type="match status" value="1"/>
</dbReference>